<proteinExistence type="predicted"/>
<name>A0A1I7XLU9_HETBA</name>
<dbReference type="InterPro" id="IPR029058">
    <property type="entry name" value="AB_hydrolase_fold"/>
</dbReference>
<accession>A0A1I7XLU9</accession>
<dbReference type="PANTHER" id="PTHR11005">
    <property type="entry name" value="LYSOSOMAL ACID LIPASE-RELATED"/>
    <property type="match status" value="1"/>
</dbReference>
<evidence type="ECO:0000313" key="2">
    <source>
        <dbReference type="WBParaSite" id="Hba_18506"/>
    </source>
</evidence>
<dbReference type="AlphaFoldDB" id="A0A1I7XLU9"/>
<dbReference type="WBParaSite" id="Hba_18506">
    <property type="protein sequence ID" value="Hba_18506"/>
    <property type="gene ID" value="Hba_18506"/>
</dbReference>
<sequence length="104" mass="12170">MMDSNDPNFWNFSWEEMARFDLDAMIDLVLNKTCQENLYYIGHSQGTLTLFAKLSLDKLFSKKIRKFFALAPVARISHVQGMFHYLGEIHDQFNVSSDISQMRN</sequence>
<protein>
    <submittedName>
        <fullName evidence="2">AB hydrolase-1 domain-containing protein</fullName>
    </submittedName>
</protein>
<evidence type="ECO:0000313" key="1">
    <source>
        <dbReference type="Proteomes" id="UP000095283"/>
    </source>
</evidence>
<dbReference type="Proteomes" id="UP000095283">
    <property type="component" value="Unplaced"/>
</dbReference>
<dbReference type="Gene3D" id="3.40.50.1820">
    <property type="entry name" value="alpha/beta hydrolase"/>
    <property type="match status" value="1"/>
</dbReference>
<dbReference type="SUPFAM" id="SSF53474">
    <property type="entry name" value="alpha/beta-Hydrolases"/>
    <property type="match status" value="1"/>
</dbReference>
<reference evidence="2" key="1">
    <citation type="submission" date="2016-11" db="UniProtKB">
        <authorList>
            <consortium name="WormBaseParasite"/>
        </authorList>
    </citation>
    <scope>IDENTIFICATION</scope>
</reference>
<keyword evidence="1" id="KW-1185">Reference proteome</keyword>
<organism evidence="1 2">
    <name type="scientific">Heterorhabditis bacteriophora</name>
    <name type="common">Entomopathogenic nematode worm</name>
    <dbReference type="NCBI Taxonomy" id="37862"/>
    <lineage>
        <taxon>Eukaryota</taxon>
        <taxon>Metazoa</taxon>
        <taxon>Ecdysozoa</taxon>
        <taxon>Nematoda</taxon>
        <taxon>Chromadorea</taxon>
        <taxon>Rhabditida</taxon>
        <taxon>Rhabditina</taxon>
        <taxon>Rhabditomorpha</taxon>
        <taxon>Strongyloidea</taxon>
        <taxon>Heterorhabditidae</taxon>
        <taxon>Heterorhabditis</taxon>
    </lineage>
</organism>